<dbReference type="Gene3D" id="1.25.40.390">
    <property type="match status" value="1"/>
</dbReference>
<reference evidence="1 2" key="1">
    <citation type="submission" date="2018-04" db="EMBL/GenBank/DDBJ databases">
        <title>Complete genome uncultured novel isolate.</title>
        <authorList>
            <person name="Merlino G."/>
        </authorList>
    </citation>
    <scope>NUCLEOTIDE SEQUENCE [LARGE SCALE GENOMIC DNA]</scope>
    <source>
        <strain evidence="2">R1DC9</strain>
    </source>
</reference>
<evidence type="ECO:0000313" key="1">
    <source>
        <dbReference type="EMBL" id="QCK14606.1"/>
    </source>
</evidence>
<dbReference type="RefSeq" id="WP_137090193.1">
    <property type="nucleotide sequence ID" value="NZ_CP028923.1"/>
</dbReference>
<dbReference type="SUPFAM" id="SSF48452">
    <property type="entry name" value="TPR-like"/>
    <property type="match status" value="1"/>
</dbReference>
<dbReference type="PROSITE" id="PS51257">
    <property type="entry name" value="PROKAR_LIPOPROTEIN"/>
    <property type="match status" value="1"/>
</dbReference>
<organism evidence="1 2">
    <name type="scientific">Mangrovivirga cuniculi</name>
    <dbReference type="NCBI Taxonomy" id="2715131"/>
    <lineage>
        <taxon>Bacteria</taxon>
        <taxon>Pseudomonadati</taxon>
        <taxon>Bacteroidota</taxon>
        <taxon>Cytophagia</taxon>
        <taxon>Cytophagales</taxon>
        <taxon>Mangrovivirgaceae</taxon>
        <taxon>Mangrovivirga</taxon>
    </lineage>
</organism>
<dbReference type="InterPro" id="IPR011990">
    <property type="entry name" value="TPR-like_helical_dom_sf"/>
</dbReference>
<dbReference type="Proteomes" id="UP000298616">
    <property type="component" value="Chromosome"/>
</dbReference>
<name>A0A4D7JRV1_9BACT</name>
<dbReference type="Pfam" id="PF12771">
    <property type="entry name" value="SusD-like_2"/>
    <property type="match status" value="1"/>
</dbReference>
<keyword evidence="2" id="KW-1185">Reference proteome</keyword>
<sequence length="489" mass="54625">MKTYNISKKILAALLVAGMIFTSCDDRFEELNNNPNQVVEVSPDQILPYIQNGMSAHRFESWRGNILYAMHYSCLMSSPWLGGVEFQAANDAWTQGMWDRAYQRLGGNLQAMEDFINDLPEGPDKDAQLAIADVMRVLIYHRLTDFFGDVPYSEAGLGMEGIFQPKYDAQEEIYKDMLSRLESASARLRMGENTYGTQDIFYKGDEEGWIRLANSLRLRLGMRISDIDPQLSAQHVGAVINEPLITTNDWNCLMPHENDGSQWSSASNGTSAPISAFAAHYMAKALVDNMQGDPRLEFYGAALESGEVVGRPSGTIPSDVSLPDFTADNYSLLNSSEGAVFDLGNDWIHISAAEVNFLLAEAALRGIGRNQSDADAQMYYEEGINQGLSYWGLSPTTEMETNTAFDPAQGMNQIITQKWIALFPDGFEAFAELRRTDYPTFASDQVYGDIPKRHKYPVIEQTLNGKNYSEAISRQGPDVETTSVWWDVN</sequence>
<dbReference type="EMBL" id="CP028923">
    <property type="protein sequence ID" value="QCK14606.1"/>
    <property type="molecule type" value="Genomic_DNA"/>
</dbReference>
<proteinExistence type="predicted"/>
<accession>A0A4D7JRV1</accession>
<protein>
    <recommendedName>
        <fullName evidence="3">SusD/RagB family nutrient-binding outer membrane lipoprotein</fullName>
    </recommendedName>
</protein>
<evidence type="ECO:0000313" key="2">
    <source>
        <dbReference type="Proteomes" id="UP000298616"/>
    </source>
</evidence>
<dbReference type="KEGG" id="fpf:DCC35_07540"/>
<dbReference type="InterPro" id="IPR041662">
    <property type="entry name" value="SusD-like_2"/>
</dbReference>
<gene>
    <name evidence="1" type="ORF">DCC35_07540</name>
</gene>
<evidence type="ECO:0008006" key="3">
    <source>
        <dbReference type="Google" id="ProtNLM"/>
    </source>
</evidence>
<dbReference type="AlphaFoldDB" id="A0A4D7JRV1"/>
<dbReference type="OrthoDB" id="843771at2"/>